<organism evidence="1">
    <name type="scientific">Medicago truncatula</name>
    <name type="common">Barrel medic</name>
    <name type="synonym">Medicago tribuloides</name>
    <dbReference type="NCBI Taxonomy" id="3880"/>
    <lineage>
        <taxon>Eukaryota</taxon>
        <taxon>Viridiplantae</taxon>
        <taxon>Streptophyta</taxon>
        <taxon>Embryophyta</taxon>
        <taxon>Tracheophyta</taxon>
        <taxon>Spermatophyta</taxon>
        <taxon>Magnoliopsida</taxon>
        <taxon>eudicotyledons</taxon>
        <taxon>Gunneridae</taxon>
        <taxon>Pentapetalae</taxon>
        <taxon>rosids</taxon>
        <taxon>fabids</taxon>
        <taxon>Fabales</taxon>
        <taxon>Fabaceae</taxon>
        <taxon>Papilionoideae</taxon>
        <taxon>50 kb inversion clade</taxon>
        <taxon>NPAAA clade</taxon>
        <taxon>Hologalegina</taxon>
        <taxon>IRL clade</taxon>
        <taxon>Trifolieae</taxon>
        <taxon>Medicago</taxon>
    </lineage>
</organism>
<protein>
    <submittedName>
        <fullName evidence="1">Uncharacterized protein</fullName>
    </submittedName>
</protein>
<evidence type="ECO:0000313" key="1">
    <source>
        <dbReference type="EMBL" id="AFK36178.1"/>
    </source>
</evidence>
<proteinExistence type="evidence at transcript level"/>
<sequence length="56" mass="6334">MYGTSSFLAIPTGFLAQCERGIHDAITTDTTRNQKTPFIFPTRSASWLQSQRVQTR</sequence>
<reference evidence="1" key="1">
    <citation type="submission" date="2012-05" db="EMBL/GenBank/DDBJ databases">
        <authorList>
            <person name="Krishnakumar V."/>
            <person name="Cheung F."/>
            <person name="Xiao Y."/>
            <person name="Chan A."/>
            <person name="Moskal W.A."/>
            <person name="Town C.D."/>
        </authorList>
    </citation>
    <scope>NUCLEOTIDE SEQUENCE</scope>
</reference>
<dbReference type="AlphaFoldDB" id="I3S7D6"/>
<name>I3S7D6_MEDTR</name>
<accession>I3S7D6</accession>
<dbReference type="EMBL" id="BT136383">
    <property type="protein sequence ID" value="AFK36178.1"/>
    <property type="molecule type" value="mRNA"/>
</dbReference>